<dbReference type="InterPro" id="IPR007419">
    <property type="entry name" value="BFD-like_2Fe2S-bd_dom"/>
</dbReference>
<dbReference type="Pfam" id="PF07992">
    <property type="entry name" value="Pyr_redox_2"/>
    <property type="match status" value="1"/>
</dbReference>
<feature type="region of interest" description="Disordered" evidence="10">
    <location>
        <begin position="378"/>
        <end position="400"/>
    </location>
</feature>
<dbReference type="GO" id="GO:0046872">
    <property type="term" value="F:metal ion binding"/>
    <property type="evidence" value="ECO:0007669"/>
    <property type="project" value="UniProtKB-KW"/>
</dbReference>
<dbReference type="GO" id="GO:0016491">
    <property type="term" value="F:oxidoreductase activity"/>
    <property type="evidence" value="ECO:0007669"/>
    <property type="project" value="UniProtKB-KW"/>
</dbReference>
<comment type="similarity">
    <text evidence="4">Belongs to the nitrite and sulfite reductase 4Fe-4S domain family.</text>
</comment>
<evidence type="ECO:0000313" key="14">
    <source>
        <dbReference type="Proteomes" id="UP000602087"/>
    </source>
</evidence>
<keyword evidence="14" id="KW-1185">Reference proteome</keyword>
<comment type="caution">
    <text evidence="13">The sequence shown here is derived from an EMBL/GenBank/DDBJ whole genome shotgun (WGS) entry which is preliminary data.</text>
</comment>
<sequence>MTTTRPLTRVVVVGNGMVGSRFVDDLLSRDGTGDTARFDVTVLGAEEYDPYNRVLLSDVVAGKVDVASLALPALTHERATVHRGTSVVHIDRADRRVLTADGAVHPYDALVLATGSAARVPDVDGIGTGGPLPAGVHALRTLDDAREIVAATVNARTAVVVGAGVLGLEAACGLARRGLAVTVVHGGATVMDRQLAPDAGAVAARTLTHLGVAQRTGARTERVVLGAGRAAAVEVALADGTTETLPADLVVLACGTVPETAAAVAAGLPVDRGVVVTAALASPADARVFAVGDCAQPPEGATGLIAQGWDQSRRLAEHLAAGAAGAAGVAADGADDDHVGGRVRLAGERLSPGRPSMALRLSMNVVTRPAAETAPVASIGASGTADPTVRPTQADDEASRGTDVVRLKAAGLDVVTMGVCGARRTPQPGARTVSLSDPDAGRHVEVVVADGFVVGATCVGAPQLGADLTAAYTRRTPVPADPAHLLVQPVATATVAASDPTHMPDRTTVCRCNGVSKGDIVGCWQHGARSVEDIAKATRATTGCGGCKDLVCGIADWLTASTPAEEPDAPLLVEPDDVVALHESHRGNVKVLD</sequence>
<dbReference type="EMBL" id="JAEINH010000009">
    <property type="protein sequence ID" value="MBI9115720.1"/>
    <property type="molecule type" value="Genomic_DNA"/>
</dbReference>
<dbReference type="PANTHER" id="PTHR43809:SF1">
    <property type="entry name" value="NITRITE REDUCTASE (NADH) LARGE SUBUNIT"/>
    <property type="match status" value="1"/>
</dbReference>
<name>A0A934MAL0_9MICO</name>
<keyword evidence="5" id="KW-0349">Heme</keyword>
<dbReference type="PANTHER" id="PTHR43809">
    <property type="entry name" value="NITRITE REDUCTASE (NADH) LARGE SUBUNIT"/>
    <property type="match status" value="1"/>
</dbReference>
<evidence type="ECO:0000256" key="8">
    <source>
        <dbReference type="ARBA" id="ARBA00023004"/>
    </source>
</evidence>
<evidence type="ECO:0000256" key="3">
    <source>
        <dbReference type="ARBA" id="ARBA00005096"/>
    </source>
</evidence>
<dbReference type="InterPro" id="IPR023753">
    <property type="entry name" value="FAD/NAD-binding_dom"/>
</dbReference>
<keyword evidence="9" id="KW-0411">Iron-sulfur</keyword>
<evidence type="ECO:0000256" key="7">
    <source>
        <dbReference type="ARBA" id="ARBA00023002"/>
    </source>
</evidence>
<comment type="pathway">
    <text evidence="3">Nitrogen metabolism; nitrate reduction (assimilation).</text>
</comment>
<feature type="domain" description="FAD/NAD(P)-binding" evidence="12">
    <location>
        <begin position="9"/>
        <end position="303"/>
    </location>
</feature>
<dbReference type="InterPro" id="IPR052034">
    <property type="entry name" value="NasD-like"/>
</dbReference>
<comment type="cofactor">
    <cofactor evidence="1">
        <name>siroheme</name>
        <dbReference type="ChEBI" id="CHEBI:60052"/>
    </cofactor>
</comment>
<evidence type="ECO:0000313" key="13">
    <source>
        <dbReference type="EMBL" id="MBI9115720.1"/>
    </source>
</evidence>
<evidence type="ECO:0000256" key="1">
    <source>
        <dbReference type="ARBA" id="ARBA00001929"/>
    </source>
</evidence>
<gene>
    <name evidence="13" type="ORF">JAV76_11910</name>
</gene>
<dbReference type="RefSeq" id="WP_198734276.1">
    <property type="nucleotide sequence ID" value="NZ_JAEINH010000009.1"/>
</dbReference>
<keyword evidence="6" id="KW-0479">Metal-binding</keyword>
<dbReference type="SUPFAM" id="SSF51905">
    <property type="entry name" value="FAD/NAD(P)-binding domain"/>
    <property type="match status" value="2"/>
</dbReference>
<dbReference type="Gene3D" id="3.50.50.60">
    <property type="entry name" value="FAD/NAD(P)-binding domain"/>
    <property type="match status" value="2"/>
</dbReference>
<evidence type="ECO:0000256" key="2">
    <source>
        <dbReference type="ARBA" id="ARBA00001966"/>
    </source>
</evidence>
<accession>A0A934MAL0</accession>
<evidence type="ECO:0000256" key="9">
    <source>
        <dbReference type="ARBA" id="ARBA00023014"/>
    </source>
</evidence>
<evidence type="ECO:0000256" key="6">
    <source>
        <dbReference type="ARBA" id="ARBA00022723"/>
    </source>
</evidence>
<dbReference type="GO" id="GO:0051536">
    <property type="term" value="F:iron-sulfur cluster binding"/>
    <property type="evidence" value="ECO:0007669"/>
    <property type="project" value="UniProtKB-KW"/>
</dbReference>
<keyword evidence="8" id="KW-0408">Iron</keyword>
<comment type="cofactor">
    <cofactor evidence="2">
        <name>[4Fe-4S] cluster</name>
        <dbReference type="ChEBI" id="CHEBI:49883"/>
    </cofactor>
</comment>
<reference evidence="13" key="1">
    <citation type="submission" date="2020-12" db="EMBL/GenBank/DDBJ databases">
        <title>Sanguibacter suaedae sp. nov., isolated from Suaeda aralocaspica.</title>
        <authorList>
            <person name="Ma Q."/>
        </authorList>
    </citation>
    <scope>NUCLEOTIDE SEQUENCE</scope>
    <source>
        <strain evidence="13">YZGR15</strain>
    </source>
</reference>
<keyword evidence="7" id="KW-0560">Oxidoreductase</keyword>
<evidence type="ECO:0000256" key="10">
    <source>
        <dbReference type="SAM" id="MobiDB-lite"/>
    </source>
</evidence>
<dbReference type="AlphaFoldDB" id="A0A934MAL0"/>
<proteinExistence type="inferred from homology"/>
<dbReference type="Pfam" id="PF04324">
    <property type="entry name" value="Fer2_BFD"/>
    <property type="match status" value="1"/>
</dbReference>
<feature type="domain" description="BFD-like [2Fe-2S]-binding" evidence="11">
    <location>
        <begin position="509"/>
        <end position="550"/>
    </location>
</feature>
<dbReference type="InterPro" id="IPR041854">
    <property type="entry name" value="BFD-like_2Fe2S-bd_dom_sf"/>
</dbReference>
<dbReference type="PRINTS" id="PR00368">
    <property type="entry name" value="FADPNR"/>
</dbReference>
<protein>
    <submittedName>
        <fullName evidence="13">NAD(P)/FAD-dependent oxidoreductase</fullName>
    </submittedName>
</protein>
<dbReference type="Gene3D" id="1.10.10.1100">
    <property type="entry name" value="BFD-like [2Fe-2S]-binding domain"/>
    <property type="match status" value="1"/>
</dbReference>
<evidence type="ECO:0000259" key="12">
    <source>
        <dbReference type="Pfam" id="PF07992"/>
    </source>
</evidence>
<dbReference type="InterPro" id="IPR036188">
    <property type="entry name" value="FAD/NAD-bd_sf"/>
</dbReference>
<evidence type="ECO:0000259" key="11">
    <source>
        <dbReference type="Pfam" id="PF04324"/>
    </source>
</evidence>
<evidence type="ECO:0000256" key="5">
    <source>
        <dbReference type="ARBA" id="ARBA00022617"/>
    </source>
</evidence>
<evidence type="ECO:0000256" key="4">
    <source>
        <dbReference type="ARBA" id="ARBA00010429"/>
    </source>
</evidence>
<dbReference type="Proteomes" id="UP000602087">
    <property type="component" value="Unassembled WGS sequence"/>
</dbReference>
<organism evidence="13 14">
    <name type="scientific">Sanguibacter suaedae</name>
    <dbReference type="NCBI Taxonomy" id="2795737"/>
    <lineage>
        <taxon>Bacteria</taxon>
        <taxon>Bacillati</taxon>
        <taxon>Actinomycetota</taxon>
        <taxon>Actinomycetes</taxon>
        <taxon>Micrococcales</taxon>
        <taxon>Sanguibacteraceae</taxon>
        <taxon>Sanguibacter</taxon>
    </lineage>
</organism>